<dbReference type="AlphaFoldDB" id="A0A0B8P373"/>
<evidence type="ECO:0000313" key="2">
    <source>
        <dbReference type="Proteomes" id="UP000031670"/>
    </source>
</evidence>
<dbReference type="EMBL" id="BBSA01000002">
    <property type="protein sequence ID" value="GAM60686.1"/>
    <property type="molecule type" value="Genomic_DNA"/>
</dbReference>
<name>A0A0B8P373_9VIBR</name>
<accession>A0A0B8P373</accession>
<sequence length="65" mass="7886">MQQMFLENRTDEAYVEEFRSGSFRHHRETQESVLLSLFKSIWPEPSELVRLQHQLMPLSNLRRLL</sequence>
<comment type="caution">
    <text evidence="1">The sequence shown here is derived from an EMBL/GenBank/DDBJ whole genome shotgun (WGS) entry which is preliminary data.</text>
</comment>
<proteinExistence type="predicted"/>
<reference evidence="1 2" key="1">
    <citation type="submission" date="2015-01" db="EMBL/GenBank/DDBJ databases">
        <title>Vibrio sp. C5 JCM 19232 whole genome shotgun sequence.</title>
        <authorList>
            <person name="Sawabe T."/>
            <person name="Meirelles P."/>
            <person name="Feng G."/>
            <person name="Sayaka M."/>
            <person name="Hattori M."/>
            <person name="Ohkuma M."/>
        </authorList>
    </citation>
    <scope>NUCLEOTIDE SEQUENCE [LARGE SCALE GENOMIC DNA]</scope>
    <source>
        <strain evidence="1 2">JCM19232</strain>
    </source>
</reference>
<protein>
    <submittedName>
        <fullName evidence="1">Uncharacterized protein</fullName>
    </submittedName>
</protein>
<reference evidence="1 2" key="2">
    <citation type="submission" date="2015-01" db="EMBL/GenBank/DDBJ databases">
        <authorList>
            <consortium name="NBRP consortium"/>
            <person name="Sawabe T."/>
            <person name="Meirelles P."/>
            <person name="Feng G."/>
            <person name="Sayaka M."/>
            <person name="Hattori M."/>
            <person name="Ohkuma M."/>
        </authorList>
    </citation>
    <scope>NUCLEOTIDE SEQUENCE [LARGE SCALE GENOMIC DNA]</scope>
    <source>
        <strain evidence="1 2">JCM19232</strain>
    </source>
</reference>
<gene>
    <name evidence="1" type="ORF">JCM19232_3628</name>
</gene>
<evidence type="ECO:0000313" key="1">
    <source>
        <dbReference type="EMBL" id="GAM60686.1"/>
    </source>
</evidence>
<organism evidence="1 2">
    <name type="scientific">Vibrio ishigakensis</name>
    <dbReference type="NCBI Taxonomy" id="1481914"/>
    <lineage>
        <taxon>Bacteria</taxon>
        <taxon>Pseudomonadati</taxon>
        <taxon>Pseudomonadota</taxon>
        <taxon>Gammaproteobacteria</taxon>
        <taxon>Vibrionales</taxon>
        <taxon>Vibrionaceae</taxon>
        <taxon>Vibrio</taxon>
    </lineage>
</organism>
<dbReference type="Proteomes" id="UP000031670">
    <property type="component" value="Unassembled WGS sequence"/>
</dbReference>